<reference evidence="6 7" key="1">
    <citation type="submission" date="2019-04" db="EMBL/GenBank/DDBJ databases">
        <title>Psychroflexus halotolerans sp. nov., isolated from a marine solar saltern.</title>
        <authorList>
            <person name="Feng X."/>
        </authorList>
    </citation>
    <scope>NUCLEOTIDE SEQUENCE [LARGE SCALE GENOMIC DNA]</scope>
    <source>
        <strain evidence="6 7">WDS2C27</strain>
    </source>
</reference>
<keyword evidence="7" id="KW-1185">Reference proteome</keyword>
<dbReference type="Gene3D" id="1.10.1420.10">
    <property type="match status" value="1"/>
</dbReference>
<dbReference type="AlphaFoldDB" id="A0A4U5TQR0"/>
<dbReference type="GO" id="GO:0140664">
    <property type="term" value="F:ATP-dependent DNA damage sensor activity"/>
    <property type="evidence" value="ECO:0007669"/>
    <property type="project" value="InterPro"/>
</dbReference>
<dbReference type="PANTHER" id="PTHR11361">
    <property type="entry name" value="DNA MISMATCH REPAIR PROTEIN MUTS FAMILY MEMBER"/>
    <property type="match status" value="1"/>
</dbReference>
<dbReference type="GO" id="GO:0006298">
    <property type="term" value="P:mismatch repair"/>
    <property type="evidence" value="ECO:0007669"/>
    <property type="project" value="InterPro"/>
</dbReference>
<evidence type="ECO:0000259" key="5">
    <source>
        <dbReference type="SMART" id="SM00534"/>
    </source>
</evidence>
<dbReference type="SMART" id="SM00534">
    <property type="entry name" value="MUTSac"/>
    <property type="match status" value="1"/>
</dbReference>
<name>A0A4U5TQR0_9FLAO</name>
<evidence type="ECO:0000256" key="2">
    <source>
        <dbReference type="ARBA" id="ARBA00022840"/>
    </source>
</evidence>
<protein>
    <submittedName>
        <fullName evidence="6">DNA mismatch repair protein MutS</fullName>
    </submittedName>
</protein>
<keyword evidence="1" id="KW-0547">Nucleotide-binding</keyword>
<feature type="transmembrane region" description="Helical" evidence="4">
    <location>
        <begin position="232"/>
        <end position="249"/>
    </location>
</feature>
<accession>A0A4U5TQR0</accession>
<dbReference type="Proteomes" id="UP000306552">
    <property type="component" value="Unassembled WGS sequence"/>
</dbReference>
<dbReference type="Pfam" id="PF00488">
    <property type="entry name" value="MutS_V"/>
    <property type="match status" value="1"/>
</dbReference>
<feature type="transmembrane region" description="Helical" evidence="4">
    <location>
        <begin position="205"/>
        <end position="226"/>
    </location>
</feature>
<dbReference type="SUPFAM" id="SSF52540">
    <property type="entry name" value="P-loop containing nucleoside triphosphate hydrolases"/>
    <property type="match status" value="1"/>
</dbReference>
<evidence type="ECO:0000313" key="6">
    <source>
        <dbReference type="EMBL" id="TKS56071.1"/>
    </source>
</evidence>
<dbReference type="InterPro" id="IPR045076">
    <property type="entry name" value="MutS"/>
</dbReference>
<evidence type="ECO:0000256" key="4">
    <source>
        <dbReference type="SAM" id="Phobius"/>
    </source>
</evidence>
<gene>
    <name evidence="6" type="ORF">FCN74_08595</name>
</gene>
<keyword evidence="4" id="KW-0812">Transmembrane</keyword>
<feature type="transmembrane region" description="Helical" evidence="4">
    <location>
        <begin position="51"/>
        <end position="68"/>
    </location>
</feature>
<feature type="transmembrane region" description="Helical" evidence="4">
    <location>
        <begin position="25"/>
        <end position="45"/>
    </location>
</feature>
<dbReference type="EMBL" id="SWMU01000003">
    <property type="protein sequence ID" value="TKS56071.1"/>
    <property type="molecule type" value="Genomic_DNA"/>
</dbReference>
<dbReference type="GO" id="GO:0005524">
    <property type="term" value="F:ATP binding"/>
    <property type="evidence" value="ECO:0007669"/>
    <property type="project" value="UniProtKB-KW"/>
</dbReference>
<dbReference type="OrthoDB" id="9802448at2"/>
<dbReference type="GO" id="GO:0030983">
    <property type="term" value="F:mismatched DNA binding"/>
    <property type="evidence" value="ECO:0007669"/>
    <property type="project" value="InterPro"/>
</dbReference>
<dbReference type="InterPro" id="IPR000432">
    <property type="entry name" value="DNA_mismatch_repair_MutS_C"/>
</dbReference>
<keyword evidence="3" id="KW-0238">DNA-binding</keyword>
<keyword evidence="4" id="KW-1133">Transmembrane helix</keyword>
<keyword evidence="4" id="KW-0472">Membrane</keyword>
<organism evidence="6 7">
    <name type="scientific">Mesohalobacter halotolerans</name>
    <dbReference type="NCBI Taxonomy" id="1883405"/>
    <lineage>
        <taxon>Bacteria</taxon>
        <taxon>Pseudomonadati</taxon>
        <taxon>Bacteroidota</taxon>
        <taxon>Flavobacteriia</taxon>
        <taxon>Flavobacteriales</taxon>
        <taxon>Flavobacteriaceae</taxon>
        <taxon>Mesohalobacter</taxon>
    </lineage>
</organism>
<evidence type="ECO:0000313" key="7">
    <source>
        <dbReference type="Proteomes" id="UP000306552"/>
    </source>
</evidence>
<proteinExistence type="predicted"/>
<dbReference type="InterPro" id="IPR027417">
    <property type="entry name" value="P-loop_NTPase"/>
</dbReference>
<dbReference type="RefSeq" id="WP_138932188.1">
    <property type="nucleotide sequence ID" value="NZ_SWMU01000003.1"/>
</dbReference>
<feature type="domain" description="DNA mismatch repair proteins mutS family" evidence="5">
    <location>
        <begin position="415"/>
        <end position="587"/>
    </location>
</feature>
<evidence type="ECO:0000256" key="3">
    <source>
        <dbReference type="ARBA" id="ARBA00023125"/>
    </source>
</evidence>
<sequence length="589" mass="68027">MERIEFYKSQIQAYKKQAKAVKSKIIQLSLLRLFVFFLACAGVYLLWSSTFWVIAIVVVFIITFVFFVKNHLRLKRKLQKTKLIIDINEDEIQALCGDYSHFKSGQAYKNTEHAYAEDIDLFGESSFFQFINRTGLIHGEAKLASWLKSNEIQNINQKQQAIQELSENVKFRQNFTAEAQMLEDQNQLDDILHALSKHKNFVPKAFQYLGLIFSLLSFGVLGLYGFEIISTYQLLLWIFIGLGITGFYVKKINALSLITSKSQELFRQYQKLIDAVENQNFNSEILKQKQSLLKSKNQEASVAIKRFTRHIDALEQRQNLMVGFVFNALFLWDLQQGYKIEKWLSLHKQKLKQWFQVMAFFDAQNSLANMAYNQTHFCFPEIKLKNSHILECQSATHPLIPKDQAVVNDFKIQNEDFLIITGANMAGKSTFLRTVSLMIVMANLGLPVCASHCIYKPIKLITSMRTSDSLSDESSYFFSELSRLKTIIEHIKTETYFIVLDEILKGTNSHDKAKGSKQFIEKLVKTKSSGIIATHDLSLCELSEQLKQVHNFYFDAEIINEELHFDYKFKKGVCQNMNASFLLKKMGIV</sequence>
<evidence type="ECO:0000256" key="1">
    <source>
        <dbReference type="ARBA" id="ARBA00022741"/>
    </source>
</evidence>
<dbReference type="PANTHER" id="PTHR11361:SF99">
    <property type="entry name" value="DNA MISMATCH REPAIR PROTEIN"/>
    <property type="match status" value="1"/>
</dbReference>
<keyword evidence="2" id="KW-0067">ATP-binding</keyword>
<comment type="caution">
    <text evidence="6">The sequence shown here is derived from an EMBL/GenBank/DDBJ whole genome shotgun (WGS) entry which is preliminary data.</text>
</comment>
<dbReference type="Gene3D" id="3.40.50.300">
    <property type="entry name" value="P-loop containing nucleotide triphosphate hydrolases"/>
    <property type="match status" value="1"/>
</dbReference>
<dbReference type="GO" id="GO:0005829">
    <property type="term" value="C:cytosol"/>
    <property type="evidence" value="ECO:0007669"/>
    <property type="project" value="TreeGrafter"/>
</dbReference>